<feature type="transmembrane region" description="Helical" evidence="1">
    <location>
        <begin position="85"/>
        <end position="107"/>
    </location>
</feature>
<gene>
    <name evidence="2" type="ORF">P6P90_09860</name>
</gene>
<sequence>MNRQQCYHLCCQYNGKVVRIQDKSGNYHIGRITKVSDDSVWIEPIRQRYNRGFGYIPYDEEVYGYDSDRYGYEGRYCRGGCDDDYYGGAYALGLGFIVGIALAALFFF</sequence>
<proteinExistence type="predicted"/>
<accession>A0ABT6H4H3</accession>
<keyword evidence="1" id="KW-0812">Transmembrane</keyword>
<dbReference type="EMBL" id="JARULN010000007">
    <property type="protein sequence ID" value="MDG5754275.1"/>
    <property type="molecule type" value="Genomic_DNA"/>
</dbReference>
<keyword evidence="1" id="KW-0472">Membrane</keyword>
<keyword evidence="1" id="KW-1133">Transmembrane helix</keyword>
<name>A0ABT6H4H3_9BACI</name>
<dbReference type="RefSeq" id="WP_124563055.1">
    <property type="nucleotide sequence ID" value="NZ_JARRRY010000004.1"/>
</dbReference>
<protein>
    <submittedName>
        <fullName evidence="2">Uncharacterized protein</fullName>
    </submittedName>
</protein>
<evidence type="ECO:0000256" key="1">
    <source>
        <dbReference type="SAM" id="Phobius"/>
    </source>
</evidence>
<organism evidence="2 3">
    <name type="scientific">Ectobacillus antri</name>
    <dbReference type="NCBI Taxonomy" id="2486280"/>
    <lineage>
        <taxon>Bacteria</taxon>
        <taxon>Bacillati</taxon>
        <taxon>Bacillota</taxon>
        <taxon>Bacilli</taxon>
        <taxon>Bacillales</taxon>
        <taxon>Bacillaceae</taxon>
        <taxon>Ectobacillus</taxon>
    </lineage>
</organism>
<keyword evidence="3" id="KW-1185">Reference proteome</keyword>
<dbReference type="Proteomes" id="UP001218246">
    <property type="component" value="Unassembled WGS sequence"/>
</dbReference>
<evidence type="ECO:0000313" key="3">
    <source>
        <dbReference type="Proteomes" id="UP001218246"/>
    </source>
</evidence>
<reference evidence="2 3" key="1">
    <citation type="submission" date="2023-04" db="EMBL/GenBank/DDBJ databases">
        <title>Ectobacillus antri isolated from activated sludge.</title>
        <authorList>
            <person name="Yan P."/>
            <person name="Liu X."/>
        </authorList>
    </citation>
    <scope>NUCLEOTIDE SEQUENCE [LARGE SCALE GENOMIC DNA]</scope>
    <source>
        <strain evidence="2 3">C18H</strain>
    </source>
</reference>
<evidence type="ECO:0000313" key="2">
    <source>
        <dbReference type="EMBL" id="MDG5754275.1"/>
    </source>
</evidence>
<comment type="caution">
    <text evidence="2">The sequence shown here is derived from an EMBL/GenBank/DDBJ whole genome shotgun (WGS) entry which is preliminary data.</text>
</comment>